<reference evidence="3" key="1">
    <citation type="submission" date="2016-11" db="UniProtKB">
        <authorList>
            <consortium name="WormBaseParasite"/>
        </authorList>
    </citation>
    <scope>IDENTIFICATION</scope>
</reference>
<keyword evidence="2" id="KW-1185">Reference proteome</keyword>
<feature type="region of interest" description="Disordered" evidence="1">
    <location>
        <begin position="89"/>
        <end position="163"/>
    </location>
</feature>
<accession>A0A1I8GV43</accession>
<evidence type="ECO:0000313" key="2">
    <source>
        <dbReference type="Proteomes" id="UP000095280"/>
    </source>
</evidence>
<protein>
    <submittedName>
        <fullName evidence="3">TAFII55_N domain-containing protein</fullName>
    </submittedName>
</protein>
<organism evidence="2 3">
    <name type="scientific">Macrostomum lignano</name>
    <dbReference type="NCBI Taxonomy" id="282301"/>
    <lineage>
        <taxon>Eukaryota</taxon>
        <taxon>Metazoa</taxon>
        <taxon>Spiralia</taxon>
        <taxon>Lophotrochozoa</taxon>
        <taxon>Platyhelminthes</taxon>
        <taxon>Rhabditophora</taxon>
        <taxon>Macrostomorpha</taxon>
        <taxon>Macrostomida</taxon>
        <taxon>Macrostomidae</taxon>
        <taxon>Macrostomum</taxon>
    </lineage>
</organism>
<evidence type="ECO:0000256" key="1">
    <source>
        <dbReference type="SAM" id="MobiDB-lite"/>
    </source>
</evidence>
<dbReference type="Proteomes" id="UP000095280">
    <property type="component" value="Unplaced"/>
</dbReference>
<evidence type="ECO:0000313" key="3">
    <source>
        <dbReference type="WBParaSite" id="maker-uti_cns_0003233-snap-gene-0.34-mRNA-1"/>
    </source>
</evidence>
<feature type="compositionally biased region" description="Polar residues" evidence="1">
    <location>
        <begin position="129"/>
        <end position="141"/>
    </location>
</feature>
<proteinExistence type="predicted"/>
<sequence>VILSDESISIRYIRKLVAKKQRLGLILEKLQPRVFTEADARVARRTYQTQDIETGSASDTEAFFEAQAVSEAEGNATFKLADVAHTAAQLLPMSPPNEVETVNEPPEDHDADSAPPPLRLIDHPVPGNHSENATQSVNQSPEDIEEEPEDATMNNATMAMDEP</sequence>
<dbReference type="WBParaSite" id="maker-uti_cns_0003233-snap-gene-0.34-mRNA-1">
    <property type="protein sequence ID" value="maker-uti_cns_0003233-snap-gene-0.34-mRNA-1"/>
    <property type="gene ID" value="maker-uti_cns_0003233-snap-gene-0.34"/>
</dbReference>
<name>A0A1I8GV43_9PLAT</name>
<dbReference type="AlphaFoldDB" id="A0A1I8GV43"/>